<evidence type="ECO:0000313" key="2">
    <source>
        <dbReference type="Proteomes" id="UP000265520"/>
    </source>
</evidence>
<feature type="non-terminal residue" evidence="1">
    <location>
        <position position="1"/>
    </location>
</feature>
<comment type="caution">
    <text evidence="1">The sequence shown here is derived from an EMBL/GenBank/DDBJ whole genome shotgun (WGS) entry which is preliminary data.</text>
</comment>
<protein>
    <submittedName>
        <fullName evidence="1">Uncharacterized protein</fullName>
    </submittedName>
</protein>
<sequence length="72" mass="7832">DAHVSLPTSVMPASASQYTMLEGYPWGIPDHFLSEGFRPMVSEIPMPSVQQNLSSPQVTVTVPAPVVHTVRQ</sequence>
<dbReference type="AlphaFoldDB" id="A0A392VAV8"/>
<dbReference type="EMBL" id="LXQA011089815">
    <property type="protein sequence ID" value="MCI84389.1"/>
    <property type="molecule type" value="Genomic_DNA"/>
</dbReference>
<reference evidence="1 2" key="1">
    <citation type="journal article" date="2018" name="Front. Plant Sci.">
        <title>Red Clover (Trifolium pratense) and Zigzag Clover (T. medium) - A Picture of Genomic Similarities and Differences.</title>
        <authorList>
            <person name="Dluhosova J."/>
            <person name="Istvanek J."/>
            <person name="Nedelnik J."/>
            <person name="Repkova J."/>
        </authorList>
    </citation>
    <scope>NUCLEOTIDE SEQUENCE [LARGE SCALE GENOMIC DNA]</scope>
    <source>
        <strain evidence="2">cv. 10/8</strain>
        <tissue evidence="1">Leaf</tissue>
    </source>
</reference>
<evidence type="ECO:0000313" key="1">
    <source>
        <dbReference type="EMBL" id="MCI84389.1"/>
    </source>
</evidence>
<proteinExistence type="predicted"/>
<keyword evidence="2" id="KW-1185">Reference proteome</keyword>
<dbReference type="Proteomes" id="UP000265520">
    <property type="component" value="Unassembled WGS sequence"/>
</dbReference>
<feature type="non-terminal residue" evidence="1">
    <location>
        <position position="72"/>
    </location>
</feature>
<accession>A0A392VAV8</accession>
<name>A0A392VAV8_9FABA</name>
<organism evidence="1 2">
    <name type="scientific">Trifolium medium</name>
    <dbReference type="NCBI Taxonomy" id="97028"/>
    <lineage>
        <taxon>Eukaryota</taxon>
        <taxon>Viridiplantae</taxon>
        <taxon>Streptophyta</taxon>
        <taxon>Embryophyta</taxon>
        <taxon>Tracheophyta</taxon>
        <taxon>Spermatophyta</taxon>
        <taxon>Magnoliopsida</taxon>
        <taxon>eudicotyledons</taxon>
        <taxon>Gunneridae</taxon>
        <taxon>Pentapetalae</taxon>
        <taxon>rosids</taxon>
        <taxon>fabids</taxon>
        <taxon>Fabales</taxon>
        <taxon>Fabaceae</taxon>
        <taxon>Papilionoideae</taxon>
        <taxon>50 kb inversion clade</taxon>
        <taxon>NPAAA clade</taxon>
        <taxon>Hologalegina</taxon>
        <taxon>IRL clade</taxon>
        <taxon>Trifolieae</taxon>
        <taxon>Trifolium</taxon>
    </lineage>
</organism>